<keyword evidence="3" id="KW-0479">Metal-binding</keyword>
<evidence type="ECO:0000259" key="10">
    <source>
        <dbReference type="PROSITE" id="PS50144"/>
    </source>
</evidence>
<dbReference type="EMBL" id="CH477910">
    <property type="protein sequence ID" value="EAT35116.1"/>
    <property type="molecule type" value="Genomic_DNA"/>
</dbReference>
<keyword evidence="5" id="KW-0862">Zinc</keyword>
<dbReference type="PROSITE" id="PS50144">
    <property type="entry name" value="MATH"/>
    <property type="match status" value="1"/>
</dbReference>
<dbReference type="InterPro" id="IPR001841">
    <property type="entry name" value="Znf_RING"/>
</dbReference>
<dbReference type="GO" id="GO:0031625">
    <property type="term" value="F:ubiquitin protein ligase binding"/>
    <property type="evidence" value="ECO:0007669"/>
    <property type="project" value="TreeGrafter"/>
</dbReference>
<dbReference type="Pfam" id="PF22486">
    <property type="entry name" value="MATH_2"/>
    <property type="match status" value="1"/>
</dbReference>
<dbReference type="InterPro" id="IPR008974">
    <property type="entry name" value="TRAF-like"/>
</dbReference>
<evidence type="ECO:0000256" key="3">
    <source>
        <dbReference type="ARBA" id="ARBA00022723"/>
    </source>
</evidence>
<name>A0A1S4FXC2_AEDAE</name>
<dbReference type="AlphaFoldDB" id="A0A1S4FXC2"/>
<dbReference type="GO" id="GO:0051865">
    <property type="term" value="P:protein autoubiquitination"/>
    <property type="evidence" value="ECO:0007669"/>
    <property type="project" value="TreeGrafter"/>
</dbReference>
<evidence type="ECO:0000259" key="8">
    <source>
        <dbReference type="PROSITE" id="PS50089"/>
    </source>
</evidence>
<dbReference type="GO" id="GO:0016235">
    <property type="term" value="C:aggresome"/>
    <property type="evidence" value="ECO:0007669"/>
    <property type="project" value="TreeGrafter"/>
</dbReference>
<dbReference type="InterPro" id="IPR053003">
    <property type="entry name" value="TRIM_RBCC_E3_ubiq-ligases"/>
</dbReference>
<dbReference type="InterPro" id="IPR013083">
    <property type="entry name" value="Znf_RING/FYVE/PHD"/>
</dbReference>
<dbReference type="HOGENOM" id="CLU_598820_0_0_1"/>
<dbReference type="SUPFAM" id="SSF57850">
    <property type="entry name" value="RING/U-box"/>
    <property type="match status" value="1"/>
</dbReference>
<dbReference type="SUPFAM" id="SSF57845">
    <property type="entry name" value="B-box zinc-binding domain"/>
    <property type="match status" value="1"/>
</dbReference>
<feature type="domain" description="RING-type" evidence="8">
    <location>
        <begin position="40"/>
        <end position="85"/>
    </location>
</feature>
<reference evidence="11" key="2">
    <citation type="journal article" date="2007" name="Science">
        <title>Genome sequence of Aedes aegypti, a major arbovirus vector.</title>
        <authorList>
            <person name="Nene V."/>
            <person name="Wortman J.R."/>
            <person name="Lawson D."/>
            <person name="Haas B."/>
            <person name="Kodira C."/>
            <person name="Tu Z.J."/>
            <person name="Loftus B."/>
            <person name="Xi Z."/>
            <person name="Megy K."/>
            <person name="Grabherr M."/>
            <person name="Ren Q."/>
            <person name="Zdobnov E.M."/>
            <person name="Lobo N.F."/>
            <person name="Campbell K.S."/>
            <person name="Brown S.E."/>
            <person name="Bonaldo M.F."/>
            <person name="Zhu J."/>
            <person name="Sinkins S.P."/>
            <person name="Hogenkamp D.G."/>
            <person name="Amedeo P."/>
            <person name="Arensburger P."/>
            <person name="Atkinson P.W."/>
            <person name="Bidwell S."/>
            <person name="Biedler J."/>
            <person name="Birney E."/>
            <person name="Bruggner R.V."/>
            <person name="Costas J."/>
            <person name="Coy M.R."/>
            <person name="Crabtree J."/>
            <person name="Crawford M."/>
            <person name="Debruyn B."/>
            <person name="Decaprio D."/>
            <person name="Eiglmeier K."/>
            <person name="Eisenstadt E."/>
            <person name="El-Dorry H."/>
            <person name="Gelbart W.M."/>
            <person name="Gomes S.L."/>
            <person name="Hammond M."/>
            <person name="Hannick L.I."/>
            <person name="Hogan J.R."/>
            <person name="Holmes M.H."/>
            <person name="Jaffe D."/>
            <person name="Johnston J.S."/>
            <person name="Kennedy R.C."/>
            <person name="Koo H."/>
            <person name="Kravitz S."/>
            <person name="Kriventseva E.V."/>
            <person name="Kulp D."/>
            <person name="Labutti K."/>
            <person name="Lee E."/>
            <person name="Li S."/>
            <person name="Lovin D.D."/>
            <person name="Mao C."/>
            <person name="Mauceli E."/>
            <person name="Menck C.F."/>
            <person name="Miller J.R."/>
            <person name="Montgomery P."/>
            <person name="Mori A."/>
            <person name="Nascimento A.L."/>
            <person name="Naveira H.F."/>
            <person name="Nusbaum C."/>
            <person name="O'leary S."/>
            <person name="Orvis J."/>
            <person name="Pertea M."/>
            <person name="Quesneville H."/>
            <person name="Reidenbach K.R."/>
            <person name="Rogers Y.H."/>
            <person name="Roth C.W."/>
            <person name="Schneider J.R."/>
            <person name="Schatz M."/>
            <person name="Shumway M."/>
            <person name="Stanke M."/>
            <person name="Stinson E.O."/>
            <person name="Tubio J.M."/>
            <person name="Vanzee J.P."/>
            <person name="Verjovski-Almeida S."/>
            <person name="Werner D."/>
            <person name="White O."/>
            <person name="Wyder S."/>
            <person name="Zeng Q."/>
            <person name="Zhao Q."/>
            <person name="Zhao Y."/>
            <person name="Hill C.A."/>
            <person name="Raikhel A.S."/>
            <person name="Soares M.B."/>
            <person name="Knudson D.L."/>
            <person name="Lee N.H."/>
            <person name="Galagan J."/>
            <person name="Salzberg S.L."/>
            <person name="Paulsen I.T."/>
            <person name="Dimopoulos G."/>
            <person name="Collins F.H."/>
            <person name="Birren B."/>
            <person name="Fraser-Liggett C.M."/>
            <person name="Severson D.W."/>
        </authorList>
    </citation>
    <scope>NUCLEOTIDE SEQUENCE [LARGE SCALE GENOMIC DNA]</scope>
    <source>
        <strain evidence="11">Liverpool</strain>
    </source>
</reference>
<dbReference type="Gene3D" id="2.60.210.10">
    <property type="entry name" value="Apoptosis, Tumor Necrosis Factor Receptor Associated Protein 2, Chain A"/>
    <property type="match status" value="1"/>
</dbReference>
<keyword evidence="4 6" id="KW-0863">Zinc-finger</keyword>
<dbReference type="Pfam" id="PF00643">
    <property type="entry name" value="zf-B_box"/>
    <property type="match status" value="1"/>
</dbReference>
<dbReference type="OMA" id="FDDIFKC"/>
<feature type="domain" description="MATH" evidence="10">
    <location>
        <begin position="327"/>
        <end position="446"/>
    </location>
</feature>
<dbReference type="GO" id="GO:0006513">
    <property type="term" value="P:protein monoubiquitination"/>
    <property type="evidence" value="ECO:0007669"/>
    <property type="project" value="TreeGrafter"/>
</dbReference>
<dbReference type="CDD" id="cd16619">
    <property type="entry name" value="mRING-HC-C4C4_TRIM37_C-VIII"/>
    <property type="match status" value="1"/>
</dbReference>
<dbReference type="GO" id="GO:0008270">
    <property type="term" value="F:zinc ion binding"/>
    <property type="evidence" value="ECO:0007669"/>
    <property type="project" value="UniProtKB-KW"/>
</dbReference>
<keyword evidence="2" id="KW-0963">Cytoplasm</keyword>
<dbReference type="GO" id="GO:0005778">
    <property type="term" value="C:peroxisomal membrane"/>
    <property type="evidence" value="ECO:0007669"/>
    <property type="project" value="TreeGrafter"/>
</dbReference>
<evidence type="ECO:0000256" key="1">
    <source>
        <dbReference type="ARBA" id="ARBA00004496"/>
    </source>
</evidence>
<dbReference type="SUPFAM" id="SSF49599">
    <property type="entry name" value="TRAF domain-like"/>
    <property type="match status" value="1"/>
</dbReference>
<dbReference type="InterPro" id="IPR002083">
    <property type="entry name" value="MATH/TRAF_dom"/>
</dbReference>
<dbReference type="PANTHER" id="PTHR36754:SF2">
    <property type="entry name" value="E3 UBIQUITIN-PROTEIN LIGASE TRIM37"/>
    <property type="match status" value="1"/>
</dbReference>
<dbReference type="Proteomes" id="UP000682892">
    <property type="component" value="Unassembled WGS sequence"/>
</dbReference>
<dbReference type="Gene3D" id="3.30.40.10">
    <property type="entry name" value="Zinc/RING finger domain, C3HC4 (zinc finger)"/>
    <property type="match status" value="1"/>
</dbReference>
<accession>A0A1S4FXC2</accession>
<feature type="domain" description="B box-type" evidence="9">
    <location>
        <begin position="141"/>
        <end position="183"/>
    </location>
</feature>
<dbReference type="KEGG" id="aag:5576649"/>
<organism evidence="11 12">
    <name type="scientific">Aedes aegypti</name>
    <name type="common">Yellowfever mosquito</name>
    <name type="synonym">Culex aegypti</name>
    <dbReference type="NCBI Taxonomy" id="7159"/>
    <lineage>
        <taxon>Eukaryota</taxon>
        <taxon>Metazoa</taxon>
        <taxon>Ecdysozoa</taxon>
        <taxon>Arthropoda</taxon>
        <taxon>Hexapoda</taxon>
        <taxon>Insecta</taxon>
        <taxon>Pterygota</taxon>
        <taxon>Neoptera</taxon>
        <taxon>Endopterygota</taxon>
        <taxon>Diptera</taxon>
        <taxon>Nematocera</taxon>
        <taxon>Culicoidea</taxon>
        <taxon>Culicidae</taxon>
        <taxon>Culicinae</taxon>
        <taxon>Aedini</taxon>
        <taxon>Aedes</taxon>
        <taxon>Stegomyia</taxon>
    </lineage>
</organism>
<dbReference type="GO" id="GO:0061630">
    <property type="term" value="F:ubiquitin protein ligase activity"/>
    <property type="evidence" value="ECO:0007669"/>
    <property type="project" value="TreeGrafter"/>
</dbReference>
<dbReference type="PANTHER" id="PTHR36754">
    <property type="entry name" value="E3 UBIQUITIN-PROTEIN LIGASE TRIM37"/>
    <property type="match status" value="1"/>
</dbReference>
<dbReference type="InterPro" id="IPR000315">
    <property type="entry name" value="Znf_B-box"/>
</dbReference>
<dbReference type="GO" id="GO:0005164">
    <property type="term" value="F:tumor necrosis factor receptor binding"/>
    <property type="evidence" value="ECO:0007669"/>
    <property type="project" value="TreeGrafter"/>
</dbReference>
<reference evidence="11" key="1">
    <citation type="submission" date="2005-10" db="EMBL/GenBank/DDBJ databases">
        <authorList>
            <person name="Loftus B.J."/>
            <person name="Nene V.M."/>
            <person name="Hannick L.I."/>
            <person name="Bidwell S."/>
            <person name="Haas B."/>
            <person name="Amedeo P."/>
            <person name="Orvis J."/>
            <person name="Wortman J.R."/>
            <person name="White O.R."/>
            <person name="Salzberg S."/>
            <person name="Shumway M."/>
            <person name="Koo H."/>
            <person name="Zhao Y."/>
            <person name="Holmes M."/>
            <person name="Miller J."/>
            <person name="Schatz M."/>
            <person name="Pop M."/>
            <person name="Pai G."/>
            <person name="Utterback T."/>
            <person name="Rogers Y.-H."/>
            <person name="Kravitz S."/>
            <person name="Fraser C.M."/>
        </authorList>
    </citation>
    <scope>NUCLEOTIDE SEQUENCE</scope>
    <source>
        <strain evidence="11">Liverpool</strain>
    </source>
</reference>
<dbReference type="OrthoDB" id="192247at2759"/>
<protein>
    <submittedName>
        <fullName evidence="11">AAEL012693-PA</fullName>
    </submittedName>
</protein>
<proteinExistence type="predicted"/>
<evidence type="ECO:0000259" key="9">
    <source>
        <dbReference type="PROSITE" id="PS50119"/>
    </source>
</evidence>
<gene>
    <name evidence="11" type="ORF">AaeL_AAEL012693</name>
</gene>
<dbReference type="GO" id="GO:0070842">
    <property type="term" value="P:aggresome assembly"/>
    <property type="evidence" value="ECO:0007669"/>
    <property type="project" value="TreeGrafter"/>
</dbReference>
<feature type="compositionally biased region" description="Pro residues" evidence="7">
    <location>
        <begin position="11"/>
        <end position="20"/>
    </location>
</feature>
<feature type="region of interest" description="Disordered" evidence="7">
    <location>
        <begin position="1"/>
        <end position="25"/>
    </location>
</feature>
<evidence type="ECO:0000313" key="12">
    <source>
        <dbReference type="Proteomes" id="UP000682892"/>
    </source>
</evidence>
<evidence type="ECO:0000256" key="4">
    <source>
        <dbReference type="ARBA" id="ARBA00022771"/>
    </source>
</evidence>
<dbReference type="Gene3D" id="3.30.160.60">
    <property type="entry name" value="Classic Zinc Finger"/>
    <property type="match status" value="1"/>
</dbReference>
<sequence length="457" mass="53014">MADHRPSSSKKPPPPSPPHPTPDHDSRLQFLEHFDDIFKCTICLIKLQDPHLCPRCSKLYCFDCISEWLLSESEQQQRMNCPNCKLDLQLDKLVKVRWFEEVQQLQRNRLEPSSSTAAAKKSTGSNGVEAANITAISNAAKKKDICPKHLRSINFYCCTCKLCVCDECAVADEHHLDHTFKCLDVIYESNLQIAEEEFEKVKHYTKKIASLVEKVERNMELVKKVKEEKLKEIRSIAESAIEGIERQVNEKLQKLQGHKYALMAEMQDVEESLRIMEGEVVGSSRSQFIAKKSRIFKECNKIRMNPIKDFKQIRVPVSLKIEIPTIYETGIFVIENFSSFDDNKVAYSNEFTDTFGHIWRIMVWCVISEDQMGIYLELVEGLPCWMECRFQLLHPDTKRIIHKRIKQHFDRSTQKDWGFRDFVALKTILDDNYLKDDDSLELLYHIRPCSSGGGDLE</sequence>
<dbReference type="PROSITE" id="PS50119">
    <property type="entry name" value="ZF_BBOX"/>
    <property type="match status" value="1"/>
</dbReference>
<comment type="subcellular location">
    <subcellularLocation>
        <location evidence="1">Cytoplasm</location>
    </subcellularLocation>
</comment>
<evidence type="ECO:0000313" key="11">
    <source>
        <dbReference type="EMBL" id="EAT35116.1"/>
    </source>
</evidence>
<evidence type="ECO:0000256" key="2">
    <source>
        <dbReference type="ARBA" id="ARBA00022490"/>
    </source>
</evidence>
<dbReference type="CDD" id="cd00121">
    <property type="entry name" value="MATH"/>
    <property type="match status" value="1"/>
</dbReference>
<reference evidence="11" key="3">
    <citation type="submission" date="2012-09" db="EMBL/GenBank/DDBJ databases">
        <authorList>
            <consortium name="VectorBase"/>
        </authorList>
    </citation>
    <scope>NUCLEOTIDE SEQUENCE</scope>
    <source>
        <strain evidence="11">Liverpool</strain>
    </source>
</reference>
<dbReference type="PROSITE" id="PS50089">
    <property type="entry name" value="ZF_RING_2"/>
    <property type="match status" value="1"/>
</dbReference>
<evidence type="ECO:0000256" key="7">
    <source>
        <dbReference type="SAM" id="MobiDB-lite"/>
    </source>
</evidence>
<evidence type="ECO:0000256" key="5">
    <source>
        <dbReference type="ARBA" id="ARBA00022833"/>
    </source>
</evidence>
<evidence type="ECO:0000256" key="6">
    <source>
        <dbReference type="PROSITE-ProRule" id="PRU00024"/>
    </source>
</evidence>